<reference evidence="2 3" key="1">
    <citation type="submission" date="2021-06" db="EMBL/GenBank/DDBJ databases">
        <title>Caerostris extrusa draft genome.</title>
        <authorList>
            <person name="Kono N."/>
            <person name="Arakawa K."/>
        </authorList>
    </citation>
    <scope>NUCLEOTIDE SEQUENCE [LARGE SCALE GENOMIC DNA]</scope>
</reference>
<accession>A0AAV4WRG5</accession>
<protein>
    <submittedName>
        <fullName evidence="2">Uncharacterized protein</fullName>
    </submittedName>
</protein>
<dbReference type="AlphaFoldDB" id="A0AAV4WRG5"/>
<sequence length="190" mass="21204">MIFRTWGWSTHRPPPGVTTKVRRPSVRSTETDPGALLHSPPFNQFSSLKGSGRASFDTPSGSFVRLPSRDVSANTSVYKITYNMIRLRRGGQLVLGSPLPSSIVANISLWHCVYRGYIAANIYQAQSSWPIPGCGKKRIFCYKKRDCQLRQKKLHGAYELILRLKTESLVEEVPTEDISPLKAVVDATLA</sequence>
<evidence type="ECO:0000313" key="2">
    <source>
        <dbReference type="EMBL" id="GIY85506.1"/>
    </source>
</evidence>
<evidence type="ECO:0000256" key="1">
    <source>
        <dbReference type="SAM" id="MobiDB-lite"/>
    </source>
</evidence>
<organism evidence="2 3">
    <name type="scientific">Caerostris extrusa</name>
    <name type="common">Bark spider</name>
    <name type="synonym">Caerostris bankana</name>
    <dbReference type="NCBI Taxonomy" id="172846"/>
    <lineage>
        <taxon>Eukaryota</taxon>
        <taxon>Metazoa</taxon>
        <taxon>Ecdysozoa</taxon>
        <taxon>Arthropoda</taxon>
        <taxon>Chelicerata</taxon>
        <taxon>Arachnida</taxon>
        <taxon>Araneae</taxon>
        <taxon>Araneomorphae</taxon>
        <taxon>Entelegynae</taxon>
        <taxon>Araneoidea</taxon>
        <taxon>Araneidae</taxon>
        <taxon>Caerostris</taxon>
    </lineage>
</organism>
<evidence type="ECO:0000313" key="3">
    <source>
        <dbReference type="Proteomes" id="UP001054945"/>
    </source>
</evidence>
<name>A0AAV4WRG5_CAEEX</name>
<dbReference type="EMBL" id="BPLR01016660">
    <property type="protein sequence ID" value="GIY85506.1"/>
    <property type="molecule type" value="Genomic_DNA"/>
</dbReference>
<keyword evidence="3" id="KW-1185">Reference proteome</keyword>
<feature type="region of interest" description="Disordered" evidence="1">
    <location>
        <begin position="14"/>
        <end position="33"/>
    </location>
</feature>
<proteinExistence type="predicted"/>
<comment type="caution">
    <text evidence="2">The sequence shown here is derived from an EMBL/GenBank/DDBJ whole genome shotgun (WGS) entry which is preliminary data.</text>
</comment>
<gene>
    <name evidence="2" type="ORF">CEXT_685701</name>
</gene>
<dbReference type="Proteomes" id="UP001054945">
    <property type="component" value="Unassembled WGS sequence"/>
</dbReference>